<keyword evidence="2" id="KW-1185">Reference proteome</keyword>
<dbReference type="EMBL" id="MU266704">
    <property type="protein sequence ID" value="KAH7919019.1"/>
    <property type="molecule type" value="Genomic_DNA"/>
</dbReference>
<comment type="caution">
    <text evidence="1">The sequence shown here is derived from an EMBL/GenBank/DDBJ whole genome shotgun (WGS) entry which is preliminary data.</text>
</comment>
<accession>A0ACB8B0F2</accession>
<evidence type="ECO:0000313" key="2">
    <source>
        <dbReference type="Proteomes" id="UP000790709"/>
    </source>
</evidence>
<gene>
    <name evidence="1" type="ORF">BV22DRAFT_1051342</name>
</gene>
<evidence type="ECO:0000313" key="1">
    <source>
        <dbReference type="EMBL" id="KAH7919019.1"/>
    </source>
</evidence>
<reference evidence="1" key="1">
    <citation type="journal article" date="2021" name="New Phytol.">
        <title>Evolutionary innovations through gain and loss of genes in the ectomycorrhizal Boletales.</title>
        <authorList>
            <person name="Wu G."/>
            <person name="Miyauchi S."/>
            <person name="Morin E."/>
            <person name="Kuo A."/>
            <person name="Drula E."/>
            <person name="Varga T."/>
            <person name="Kohler A."/>
            <person name="Feng B."/>
            <person name="Cao Y."/>
            <person name="Lipzen A."/>
            <person name="Daum C."/>
            <person name="Hundley H."/>
            <person name="Pangilinan J."/>
            <person name="Johnson J."/>
            <person name="Barry K."/>
            <person name="LaButti K."/>
            <person name="Ng V."/>
            <person name="Ahrendt S."/>
            <person name="Min B."/>
            <person name="Choi I.G."/>
            <person name="Park H."/>
            <person name="Plett J.M."/>
            <person name="Magnuson J."/>
            <person name="Spatafora J.W."/>
            <person name="Nagy L.G."/>
            <person name="Henrissat B."/>
            <person name="Grigoriev I.V."/>
            <person name="Yang Z.L."/>
            <person name="Xu J."/>
            <person name="Martin F.M."/>
        </authorList>
    </citation>
    <scope>NUCLEOTIDE SEQUENCE</scope>
    <source>
        <strain evidence="1">KUC20120723A-06</strain>
    </source>
</reference>
<proteinExistence type="predicted"/>
<protein>
    <submittedName>
        <fullName evidence="1">Uncharacterized protein</fullName>
    </submittedName>
</protein>
<organism evidence="1 2">
    <name type="scientific">Leucogyrophana mollusca</name>
    <dbReference type="NCBI Taxonomy" id="85980"/>
    <lineage>
        <taxon>Eukaryota</taxon>
        <taxon>Fungi</taxon>
        <taxon>Dikarya</taxon>
        <taxon>Basidiomycota</taxon>
        <taxon>Agaricomycotina</taxon>
        <taxon>Agaricomycetes</taxon>
        <taxon>Agaricomycetidae</taxon>
        <taxon>Boletales</taxon>
        <taxon>Boletales incertae sedis</taxon>
        <taxon>Leucogyrophana</taxon>
    </lineage>
</organism>
<dbReference type="Proteomes" id="UP000790709">
    <property type="component" value="Unassembled WGS sequence"/>
</dbReference>
<name>A0ACB8B0F2_9AGAM</name>
<sequence>MSNKHTKQPSGSRQNARRASPLGESRDEPMDHESTEPPSAPSTTATLKRSQRPSDDDSRSSKRPPHGWVFKPFLQTVAHATGCPHCSVYIEHLSEVDSTSGSFAAAIEARDSFYADRANCGMLPGCDVALLEDDMRHFRRGMEEALAMRDEYLQELRDQDSEIATLKEELAVVQAQLASVSIPPVAQGGRGSGGSSKPTTRGKASSFVPPTSKPPLLNKGKTYELPSAGQATLASHTKPTTMSASSTKTPATSSLPNTASKPAAVPTSEKGKGPAAPIPEKGKGKDIWRDSSPPEKLSKRARKRLNQEVNPALFRYVTDESNSEEECDMRRAIRVSRDEQTQAVYEDNGASSSVPNPPRKTVARRGKGNAELEAIAREQGTELPNAAPASRLFSSFDDEQMSLLADPPTVHNLVTASATSGLVAGGFAATNPLVDVDHEMATVVPNNERQLIIGHPRDSPPPGEGAVSLDYGEGDVPVNISVDAAHVLDDPTGHPNVPTNEAPPS</sequence>